<proteinExistence type="predicted"/>
<dbReference type="Pfam" id="PF00890">
    <property type="entry name" value="FAD_binding_2"/>
    <property type="match status" value="1"/>
</dbReference>
<reference evidence="6 7" key="1">
    <citation type="submission" date="2016-11" db="EMBL/GenBank/DDBJ databases">
        <title>Paenibacillus species isolates.</title>
        <authorList>
            <person name="Beno S.M."/>
        </authorList>
    </citation>
    <scope>NUCLEOTIDE SEQUENCE [LARGE SCALE GENOMIC DNA]</scope>
    <source>
        <strain evidence="6 7">FSL H7-0433</strain>
    </source>
</reference>
<dbReference type="PANTHER" id="PTHR43400">
    <property type="entry name" value="FUMARATE REDUCTASE"/>
    <property type="match status" value="1"/>
</dbReference>
<sequence>MRQIETEIVVIAAGPSGLAAAAQAAENGARVVVLEKNSTVGGAANMGMGPLGIGTRQQKSMMVDISVERAFKMFMEYTHWRVDATLVKRYFENSANTITWLEEMGVQFAGAYKYFPKSEQTWHIVAVNGGIGRNGGAIMNKAIMEYAREHGVEFYLETPAQRILTDGQGKVCAVIGRGPDGEETEFRCKAVVVATGGAGDNPEMIKERTGYSYKEDMFNFAIPGLKGDGIRMACEAGAATTDMTVEMIYILPHSDTGPDSVPAVLMQPNLMVNQLGKRFINEEEMQNNTFTGNAIAIQKGRVGYSIIDSTILKGYKRNGLDVINFVHDPDDVSDFDEVVEDYILQGNPDIIKADSIEELAEKLGIVPEALLDTVDEYNDMCDRSDELFFKNKTYMKPVVKAPFYAGCFRPSAYGTLGGIKINDRAEVLDKEWLPVPGLYAAGTDTCTIYGDSYMFLLPGNTMGYCLNTGRFAGESAAEYVRAEE</sequence>
<gene>
    <name evidence="6" type="ORF">BSO21_07895</name>
</gene>
<evidence type="ECO:0000259" key="5">
    <source>
        <dbReference type="Pfam" id="PF00890"/>
    </source>
</evidence>
<dbReference type="PANTHER" id="PTHR43400:SF7">
    <property type="entry name" value="FAD-DEPENDENT OXIDOREDUCTASE 2 FAD BINDING DOMAIN-CONTAINING PROTEIN"/>
    <property type="match status" value="1"/>
</dbReference>
<dbReference type="SUPFAM" id="SSF51905">
    <property type="entry name" value="FAD/NAD(P)-binding domain"/>
    <property type="match status" value="1"/>
</dbReference>
<evidence type="ECO:0000256" key="2">
    <source>
        <dbReference type="ARBA" id="ARBA00022630"/>
    </source>
</evidence>
<evidence type="ECO:0000256" key="4">
    <source>
        <dbReference type="ARBA" id="ARBA00023002"/>
    </source>
</evidence>
<dbReference type="InterPro" id="IPR036188">
    <property type="entry name" value="FAD/NAD-bd_sf"/>
</dbReference>
<evidence type="ECO:0000313" key="7">
    <source>
        <dbReference type="Proteomes" id="UP000187158"/>
    </source>
</evidence>
<dbReference type="Proteomes" id="UP000187158">
    <property type="component" value="Unassembled WGS sequence"/>
</dbReference>
<keyword evidence="2" id="KW-0285">Flavoprotein</keyword>
<evidence type="ECO:0000256" key="3">
    <source>
        <dbReference type="ARBA" id="ARBA00022827"/>
    </source>
</evidence>
<dbReference type="RefSeq" id="WP_076218382.1">
    <property type="nucleotide sequence ID" value="NZ_MPTJ01000007.1"/>
</dbReference>
<dbReference type="Gene3D" id="3.90.700.10">
    <property type="entry name" value="Succinate dehydrogenase/fumarate reductase flavoprotein, catalytic domain"/>
    <property type="match status" value="1"/>
</dbReference>
<accession>A0ABX3GV99</accession>
<evidence type="ECO:0000313" key="6">
    <source>
        <dbReference type="EMBL" id="OMD36049.1"/>
    </source>
</evidence>
<keyword evidence="4" id="KW-0560">Oxidoreductase</keyword>
<comment type="cofactor">
    <cofactor evidence="1">
        <name>FAD</name>
        <dbReference type="ChEBI" id="CHEBI:57692"/>
    </cofactor>
</comment>
<comment type="caution">
    <text evidence="6">The sequence shown here is derived from an EMBL/GenBank/DDBJ whole genome shotgun (WGS) entry which is preliminary data.</text>
</comment>
<dbReference type="Gene3D" id="3.50.50.60">
    <property type="entry name" value="FAD/NAD(P)-binding domain"/>
    <property type="match status" value="2"/>
</dbReference>
<name>A0ABX3GV99_9BACL</name>
<dbReference type="EMBL" id="MPVP01000031">
    <property type="protein sequence ID" value="OMD36049.1"/>
    <property type="molecule type" value="Genomic_DNA"/>
</dbReference>
<dbReference type="InterPro" id="IPR050315">
    <property type="entry name" value="FAD-oxidoreductase_2"/>
</dbReference>
<protein>
    <submittedName>
        <fullName evidence="6">FAD-binding dehydrogenase</fullName>
    </submittedName>
</protein>
<keyword evidence="7" id="KW-1185">Reference proteome</keyword>
<dbReference type="PRINTS" id="PR00419">
    <property type="entry name" value="ADXRDTASE"/>
</dbReference>
<keyword evidence="3" id="KW-0274">FAD</keyword>
<feature type="domain" description="FAD-dependent oxidoreductase 2 FAD-binding" evidence="5">
    <location>
        <begin position="8"/>
        <end position="451"/>
    </location>
</feature>
<dbReference type="InterPro" id="IPR027477">
    <property type="entry name" value="Succ_DH/fumarate_Rdtase_cat_sf"/>
</dbReference>
<dbReference type="InterPro" id="IPR003953">
    <property type="entry name" value="FAD-dep_OxRdtase_2_FAD-bd"/>
</dbReference>
<dbReference type="SUPFAM" id="SSF56425">
    <property type="entry name" value="Succinate dehydrogenase/fumarate reductase flavoprotein, catalytic domain"/>
    <property type="match status" value="1"/>
</dbReference>
<organism evidence="6 7">
    <name type="scientific">Paenibacillus odorifer</name>
    <dbReference type="NCBI Taxonomy" id="189426"/>
    <lineage>
        <taxon>Bacteria</taxon>
        <taxon>Bacillati</taxon>
        <taxon>Bacillota</taxon>
        <taxon>Bacilli</taxon>
        <taxon>Bacillales</taxon>
        <taxon>Paenibacillaceae</taxon>
        <taxon>Paenibacillus</taxon>
    </lineage>
</organism>
<evidence type="ECO:0000256" key="1">
    <source>
        <dbReference type="ARBA" id="ARBA00001974"/>
    </source>
</evidence>